<proteinExistence type="predicted"/>
<evidence type="ECO:0000313" key="2">
    <source>
        <dbReference type="Proteomes" id="UP000050920"/>
    </source>
</evidence>
<dbReference type="RefSeq" id="WP_024624010.1">
    <property type="nucleotide sequence ID" value="NZ_AYGX02000133.1"/>
</dbReference>
<name>A0A0R2NL58_9LACO</name>
<dbReference type="AlphaFoldDB" id="A0A0R2NL58"/>
<dbReference type="EMBL" id="AYGX02000133">
    <property type="protein sequence ID" value="KRO26452.1"/>
    <property type="molecule type" value="Genomic_DNA"/>
</dbReference>
<dbReference type="Proteomes" id="UP000050920">
    <property type="component" value="Unassembled WGS sequence"/>
</dbReference>
<reference evidence="1 2" key="1">
    <citation type="journal article" date="2015" name="Genome Announc.">
        <title>Expanding the biotechnology potential of lactobacilli through comparative genomics of 213 strains and associated genera.</title>
        <authorList>
            <person name="Sun Z."/>
            <person name="Harris H.M."/>
            <person name="McCann A."/>
            <person name="Guo C."/>
            <person name="Argimon S."/>
            <person name="Zhang W."/>
            <person name="Yang X."/>
            <person name="Jeffery I.B."/>
            <person name="Cooney J.C."/>
            <person name="Kagawa T.F."/>
            <person name="Liu W."/>
            <person name="Song Y."/>
            <person name="Salvetti E."/>
            <person name="Wrobel A."/>
            <person name="Rasinkangas P."/>
            <person name="Parkhill J."/>
            <person name="Rea M.C."/>
            <person name="O'Sullivan O."/>
            <person name="Ritari J."/>
            <person name="Douillard F.P."/>
            <person name="Paul Ross R."/>
            <person name="Yang R."/>
            <person name="Briner A.E."/>
            <person name="Felis G.E."/>
            <person name="de Vos W.M."/>
            <person name="Barrangou R."/>
            <person name="Klaenhammer T.R."/>
            <person name="Caufield P.W."/>
            <person name="Cui Y."/>
            <person name="Zhang H."/>
            <person name="O'Toole P.W."/>
        </authorList>
    </citation>
    <scope>NUCLEOTIDE SEQUENCE [LARGE SCALE GENOMIC DNA]</scope>
    <source>
        <strain evidence="1 2">DSM 21115</strain>
    </source>
</reference>
<keyword evidence="2" id="KW-1185">Reference proteome</keyword>
<protein>
    <recommendedName>
        <fullName evidence="3">ABM domain-containing protein</fullName>
    </recommendedName>
</protein>
<sequence length="96" mass="10738">MTVHAYLQITMTIAPANREAAAKVYTAYRNPFLTTIPGASTKDLLIRDDDVQVLHGFESVAQAQAYLNSDLFTKHVFAELQPLWQGQPDVRIYTVA</sequence>
<evidence type="ECO:0000313" key="1">
    <source>
        <dbReference type="EMBL" id="KRO26452.1"/>
    </source>
</evidence>
<comment type="caution">
    <text evidence="1">The sequence shown here is derived from an EMBL/GenBank/DDBJ whole genome shotgun (WGS) entry which is preliminary data.</text>
</comment>
<organism evidence="1 2">
    <name type="scientific">Lactiplantibacillus fabifermentans DSM 21115</name>
    <dbReference type="NCBI Taxonomy" id="1413187"/>
    <lineage>
        <taxon>Bacteria</taxon>
        <taxon>Bacillati</taxon>
        <taxon>Bacillota</taxon>
        <taxon>Bacilli</taxon>
        <taxon>Lactobacillales</taxon>
        <taxon>Lactobacillaceae</taxon>
        <taxon>Lactiplantibacillus</taxon>
    </lineage>
</organism>
<accession>A0A0R2NL58</accession>
<gene>
    <name evidence="1" type="ORF">DY78_GL000945</name>
</gene>
<evidence type="ECO:0008006" key="3">
    <source>
        <dbReference type="Google" id="ProtNLM"/>
    </source>
</evidence>